<feature type="region of interest" description="Disordered" evidence="2">
    <location>
        <begin position="88"/>
        <end position="107"/>
    </location>
</feature>
<keyword evidence="5" id="KW-1185">Reference proteome</keyword>
<accession>C5FJ11</accession>
<dbReference type="GO" id="GO:0004784">
    <property type="term" value="F:superoxide dismutase activity"/>
    <property type="evidence" value="ECO:0007669"/>
    <property type="project" value="InterPro"/>
</dbReference>
<dbReference type="PANTHER" id="PTHR43595">
    <property type="entry name" value="37S RIBOSOMAL PROTEIN S26, MITOCHONDRIAL"/>
    <property type="match status" value="1"/>
</dbReference>
<dbReference type="eggNOG" id="KOG0876">
    <property type="taxonomic scope" value="Eukaryota"/>
</dbReference>
<dbReference type="OrthoDB" id="275227at2759"/>
<dbReference type="GO" id="GO:0046872">
    <property type="term" value="F:metal ion binding"/>
    <property type="evidence" value="ECO:0007669"/>
    <property type="project" value="InterPro"/>
</dbReference>
<organism evidence="4 5">
    <name type="scientific">Arthroderma otae (strain ATCC MYA-4605 / CBS 113480)</name>
    <name type="common">Microsporum canis</name>
    <dbReference type="NCBI Taxonomy" id="554155"/>
    <lineage>
        <taxon>Eukaryota</taxon>
        <taxon>Fungi</taxon>
        <taxon>Dikarya</taxon>
        <taxon>Ascomycota</taxon>
        <taxon>Pezizomycotina</taxon>
        <taxon>Eurotiomycetes</taxon>
        <taxon>Eurotiomycetidae</taxon>
        <taxon>Onygenales</taxon>
        <taxon>Arthrodermataceae</taxon>
        <taxon>Microsporum</taxon>
    </lineage>
</organism>
<evidence type="ECO:0000256" key="2">
    <source>
        <dbReference type="SAM" id="MobiDB-lite"/>
    </source>
</evidence>
<gene>
    <name evidence="4" type="ORF">MCYG_02160</name>
</gene>
<dbReference type="InterPro" id="IPR036324">
    <property type="entry name" value="Mn/Fe_SOD_N_sf"/>
</dbReference>
<dbReference type="HOGENOM" id="CLU_792206_0_0_1"/>
<dbReference type="GO" id="GO:0005737">
    <property type="term" value="C:cytoplasm"/>
    <property type="evidence" value="ECO:0007669"/>
    <property type="project" value="TreeGrafter"/>
</dbReference>
<dbReference type="InterPro" id="IPR036314">
    <property type="entry name" value="SOD_C_sf"/>
</dbReference>
<dbReference type="OMA" id="MTAREPN"/>
<dbReference type="Proteomes" id="UP000002035">
    <property type="component" value="Unassembled WGS sequence"/>
</dbReference>
<proteinExistence type="predicted"/>
<dbReference type="STRING" id="554155.C5FJ11"/>
<feature type="domain" description="Manganese/iron superoxide dismutase C-terminal" evidence="3">
    <location>
        <begin position="217"/>
        <end position="275"/>
    </location>
</feature>
<evidence type="ECO:0000256" key="1">
    <source>
        <dbReference type="ARBA" id="ARBA00037226"/>
    </source>
</evidence>
<name>C5FJ11_ARTOC</name>
<dbReference type="GeneID" id="9223163"/>
<evidence type="ECO:0000313" key="5">
    <source>
        <dbReference type="Proteomes" id="UP000002035"/>
    </source>
</evidence>
<dbReference type="InterPro" id="IPR019832">
    <property type="entry name" value="Mn/Fe_SOD_C"/>
</dbReference>
<dbReference type="SUPFAM" id="SSF54719">
    <property type="entry name" value="Fe,Mn superoxide dismutase (SOD), C-terminal domain"/>
    <property type="match status" value="1"/>
</dbReference>
<dbReference type="RefSeq" id="XP_002849226.1">
    <property type="nucleotide sequence ID" value="XM_002849180.1"/>
</dbReference>
<comment type="function">
    <text evidence="1">Component of the mitochondrial ribosome (mitoribosome), a dedicated translation machinery responsible for the synthesis of mitochondrial genome-encoded proteins, including at least some of the essential transmembrane subunits of the mitochondrial respiratory chain. The mitoribosomes are attached to the mitochondrial inner membrane and translation products are cotranslationally integrated into the membrane.</text>
</comment>
<dbReference type="VEuPathDB" id="FungiDB:MCYG_02160"/>
<dbReference type="SUPFAM" id="SSF46609">
    <property type="entry name" value="Fe,Mn superoxide dismutase (SOD), N-terminal domain"/>
    <property type="match status" value="1"/>
</dbReference>
<dbReference type="Gene3D" id="3.55.40.20">
    <property type="entry name" value="Iron/manganese superoxide dismutase, C-terminal domain"/>
    <property type="match status" value="1"/>
</dbReference>
<evidence type="ECO:0000313" key="4">
    <source>
        <dbReference type="EMBL" id="EEQ29341.1"/>
    </source>
</evidence>
<dbReference type="PANTHER" id="PTHR43595:SF2">
    <property type="entry name" value="SMALL RIBOSOMAL SUBUNIT PROTEIN MS42"/>
    <property type="match status" value="1"/>
</dbReference>
<evidence type="ECO:0000259" key="3">
    <source>
        <dbReference type="Pfam" id="PF02777"/>
    </source>
</evidence>
<dbReference type="AlphaFoldDB" id="C5FJ11"/>
<dbReference type="EMBL" id="DS995702">
    <property type="protein sequence ID" value="EEQ29341.1"/>
    <property type="molecule type" value="Genomic_DNA"/>
</dbReference>
<protein>
    <submittedName>
        <fullName evidence="4">Superoxide dismutase</fullName>
    </submittedName>
</protein>
<sequence>MKGIKREKREHFLKNKGRSESLRIIWAITPPAKISPKLGLFRILIKGISMVSDGRRLGIDSFETPWAVTSVLCKYACQPALTLDQSSSASDVSSQNFPKEAKRQGKKDCSLRLQAQSRAFHRVPQLTHSTHFKENGVPGVLSPEGYDLAWVQYQSYLVQKLNMLTGGTADENVGPGTLLIKYARQASMASLFNYASMAHNNHFYFNCLSPNAVPIPQKLEEAITESCSSVESLKEEFIATANAMFGPGFVWLVKMKDTAQLKILATYIAGSPYPQAHFRRQPVDMATQTTGITGGENIQAIGRVASRTYGSMGPFSQQKYLAPGGADIHPILCVNTWEHVWLQDWGIGEL</sequence>
<dbReference type="Pfam" id="PF02777">
    <property type="entry name" value="Sod_Fe_C"/>
    <property type="match status" value="1"/>
</dbReference>
<reference evidence="5" key="1">
    <citation type="journal article" date="2012" name="MBio">
        <title>Comparative genome analysis of Trichophyton rubrum and related dermatophytes reveals candidate genes involved in infection.</title>
        <authorList>
            <person name="Martinez D.A."/>
            <person name="Oliver B.G."/>
            <person name="Graeser Y."/>
            <person name="Goldberg J.M."/>
            <person name="Li W."/>
            <person name="Martinez-Rossi N.M."/>
            <person name="Monod M."/>
            <person name="Shelest E."/>
            <person name="Barton R.C."/>
            <person name="Birch E."/>
            <person name="Brakhage A.A."/>
            <person name="Chen Z."/>
            <person name="Gurr S.J."/>
            <person name="Heiman D."/>
            <person name="Heitman J."/>
            <person name="Kosti I."/>
            <person name="Rossi A."/>
            <person name="Saif S."/>
            <person name="Samalova M."/>
            <person name="Saunders C.W."/>
            <person name="Shea T."/>
            <person name="Summerbell R.C."/>
            <person name="Xu J."/>
            <person name="Young S."/>
            <person name="Zeng Q."/>
            <person name="Birren B.W."/>
            <person name="Cuomo C.A."/>
            <person name="White T.C."/>
        </authorList>
    </citation>
    <scope>NUCLEOTIDE SEQUENCE [LARGE SCALE GENOMIC DNA]</scope>
    <source>
        <strain evidence="5">ATCC MYA-4605 / CBS 113480</strain>
    </source>
</reference>